<protein>
    <submittedName>
        <fullName evidence="1">Uncharacterized protein</fullName>
    </submittedName>
</protein>
<dbReference type="Proteomes" id="UP000603227">
    <property type="component" value="Unassembled WGS sequence"/>
</dbReference>
<organism evidence="1 2">
    <name type="scientific">Streptomyces capitiformicae</name>
    <dbReference type="NCBI Taxonomy" id="2014920"/>
    <lineage>
        <taxon>Bacteria</taxon>
        <taxon>Bacillati</taxon>
        <taxon>Actinomycetota</taxon>
        <taxon>Actinomycetes</taxon>
        <taxon>Kitasatosporales</taxon>
        <taxon>Streptomycetaceae</taxon>
        <taxon>Streptomyces</taxon>
    </lineage>
</organism>
<accession>A0A919GIG9</accession>
<keyword evidence="2" id="KW-1185">Reference proteome</keyword>
<evidence type="ECO:0000313" key="2">
    <source>
        <dbReference type="Proteomes" id="UP000603227"/>
    </source>
</evidence>
<name>A0A919GIG9_9ACTN</name>
<reference evidence="1" key="2">
    <citation type="submission" date="2020-09" db="EMBL/GenBank/DDBJ databases">
        <authorList>
            <person name="Sun Q."/>
            <person name="Zhou Y."/>
        </authorList>
    </citation>
    <scope>NUCLEOTIDE SEQUENCE</scope>
    <source>
        <strain evidence="1">CGMCC 4.7403</strain>
    </source>
</reference>
<dbReference type="AlphaFoldDB" id="A0A919GIG9"/>
<sequence>MGDPLFECRRARPEAVPRCTRCDSRSMHRRPVVPTYMWRLFPEDDCWSPLDDTVSAQETEKLPGMIDGE</sequence>
<comment type="caution">
    <text evidence="1">The sequence shown here is derived from an EMBL/GenBank/DDBJ whole genome shotgun (WGS) entry which is preliminary data.</text>
</comment>
<proteinExistence type="predicted"/>
<dbReference type="EMBL" id="BNAT01000004">
    <property type="protein sequence ID" value="GHH84719.1"/>
    <property type="molecule type" value="Genomic_DNA"/>
</dbReference>
<gene>
    <name evidence="1" type="ORF">GCM10017771_14690</name>
</gene>
<reference evidence="1" key="1">
    <citation type="journal article" date="2014" name="Int. J. Syst. Evol. Microbiol.">
        <title>Complete genome sequence of Corynebacterium casei LMG S-19264T (=DSM 44701T), isolated from a smear-ripened cheese.</title>
        <authorList>
            <consortium name="US DOE Joint Genome Institute (JGI-PGF)"/>
            <person name="Walter F."/>
            <person name="Albersmeier A."/>
            <person name="Kalinowski J."/>
            <person name="Ruckert C."/>
        </authorList>
    </citation>
    <scope>NUCLEOTIDE SEQUENCE</scope>
    <source>
        <strain evidence="1">CGMCC 4.7403</strain>
    </source>
</reference>
<evidence type="ECO:0000313" key="1">
    <source>
        <dbReference type="EMBL" id="GHH84719.1"/>
    </source>
</evidence>